<feature type="chain" id="PRO_5041951230" description="Glycosyltransferase" evidence="1">
    <location>
        <begin position="27"/>
        <end position="404"/>
    </location>
</feature>
<dbReference type="Gene3D" id="3.90.550.10">
    <property type="entry name" value="Spore Coat Polysaccharide Biosynthesis Protein SpsA, Chain A"/>
    <property type="match status" value="1"/>
</dbReference>
<accession>A0AAD3XVB4</accession>
<reference evidence="2" key="1">
    <citation type="submission" date="2023-05" db="EMBL/GenBank/DDBJ databases">
        <title>Nepenthes gracilis genome sequencing.</title>
        <authorList>
            <person name="Fukushima K."/>
        </authorList>
    </citation>
    <scope>NUCLEOTIDE SEQUENCE</scope>
    <source>
        <strain evidence="2">SING2019-196</strain>
    </source>
</reference>
<keyword evidence="1" id="KW-0732">Signal</keyword>
<evidence type="ECO:0000313" key="2">
    <source>
        <dbReference type="EMBL" id="GMH17670.1"/>
    </source>
</evidence>
<evidence type="ECO:0000256" key="1">
    <source>
        <dbReference type="SAM" id="SignalP"/>
    </source>
</evidence>
<feature type="signal peptide" evidence="1">
    <location>
        <begin position="1"/>
        <end position="26"/>
    </location>
</feature>
<organism evidence="2 3">
    <name type="scientific">Nepenthes gracilis</name>
    <name type="common">Slender pitcher plant</name>
    <dbReference type="NCBI Taxonomy" id="150966"/>
    <lineage>
        <taxon>Eukaryota</taxon>
        <taxon>Viridiplantae</taxon>
        <taxon>Streptophyta</taxon>
        <taxon>Embryophyta</taxon>
        <taxon>Tracheophyta</taxon>
        <taxon>Spermatophyta</taxon>
        <taxon>Magnoliopsida</taxon>
        <taxon>eudicotyledons</taxon>
        <taxon>Gunneridae</taxon>
        <taxon>Pentapetalae</taxon>
        <taxon>Caryophyllales</taxon>
        <taxon>Nepenthaceae</taxon>
        <taxon>Nepenthes</taxon>
    </lineage>
</organism>
<dbReference type="Proteomes" id="UP001279734">
    <property type="component" value="Unassembled WGS sequence"/>
</dbReference>
<dbReference type="InterPro" id="IPR029044">
    <property type="entry name" value="Nucleotide-diphossugar_trans"/>
</dbReference>
<evidence type="ECO:0000313" key="3">
    <source>
        <dbReference type="Proteomes" id="UP001279734"/>
    </source>
</evidence>
<proteinExistence type="predicted"/>
<dbReference type="PANTHER" id="PTHR35105">
    <property type="entry name" value="EXPRESSED PROTEIN"/>
    <property type="match status" value="1"/>
</dbReference>
<keyword evidence="3" id="KW-1185">Reference proteome</keyword>
<gene>
    <name evidence="2" type="ORF">Nepgr_019511</name>
</gene>
<comment type="caution">
    <text evidence="2">The sequence shown here is derived from an EMBL/GenBank/DDBJ whole genome shotgun (WGS) entry which is preliminary data.</text>
</comment>
<dbReference type="EMBL" id="BSYO01000018">
    <property type="protein sequence ID" value="GMH17670.1"/>
    <property type="molecule type" value="Genomic_DNA"/>
</dbReference>
<protein>
    <recommendedName>
        <fullName evidence="4">Glycosyltransferase</fullName>
    </recommendedName>
</protein>
<sequence>MRTMTQRSKAVMIMVIAFINVLHGVAMESDHSASALADFAYSKTTAFASYGVYTAPYGAGAEFHFLVNGGNQTQYYQIRSWPIFFLSLPIWRRSPRENQRRLSFPRTHFRTISVKIQAKRMSSAAPDSDSCTKEVKLEISNEKISVESSIDAKLSNGNANLNANGTLKPFRIFVGYDPREDLAYEVCKFSILKRSSIPVEVNPIKQSELRENGLYWRERGKLESTEFSFTRFLTPFLANFDGWAMFVDCDFLYLADINELVDLIDDKYAIMCVQHDYAPKQTTKMDGAIQTVYPRKNWSSMVLYNCGHPKNGVLTPETVNSQTGAFLHRFQWLEDDEIGSIPFVWNFLVGHNKVVESDPSSFPKAIHYTLGGPWFEAWKDCEFADLWVNEMEEYEKAAKENVVE</sequence>
<evidence type="ECO:0008006" key="4">
    <source>
        <dbReference type="Google" id="ProtNLM"/>
    </source>
</evidence>
<name>A0AAD3XVB4_NEPGR</name>
<dbReference type="SUPFAM" id="SSF53448">
    <property type="entry name" value="Nucleotide-diphospho-sugar transferases"/>
    <property type="match status" value="1"/>
</dbReference>
<dbReference type="PANTHER" id="PTHR35105:SF2">
    <property type="entry name" value="PROTEIN CDI"/>
    <property type="match status" value="1"/>
</dbReference>
<dbReference type="AlphaFoldDB" id="A0AAD3XVB4"/>